<dbReference type="EMBL" id="FWXS01000010">
    <property type="protein sequence ID" value="SMC84455.1"/>
    <property type="molecule type" value="Genomic_DNA"/>
</dbReference>
<organism evidence="11 12">
    <name type="scientific">Moheibacter sediminis</name>
    <dbReference type="NCBI Taxonomy" id="1434700"/>
    <lineage>
        <taxon>Bacteria</taxon>
        <taxon>Pseudomonadati</taxon>
        <taxon>Bacteroidota</taxon>
        <taxon>Flavobacteriia</taxon>
        <taxon>Flavobacteriales</taxon>
        <taxon>Weeksellaceae</taxon>
        <taxon>Moheibacter</taxon>
    </lineage>
</organism>
<feature type="domain" description="TonB-dependent receptor plug" evidence="10">
    <location>
        <begin position="115"/>
        <end position="218"/>
    </location>
</feature>
<dbReference type="PANTHER" id="PTHR30069:SF29">
    <property type="entry name" value="HEMOGLOBIN AND HEMOGLOBIN-HAPTOGLOBIN-BINDING PROTEIN 1-RELATED"/>
    <property type="match status" value="1"/>
</dbReference>
<evidence type="ECO:0000256" key="6">
    <source>
        <dbReference type="ARBA" id="ARBA00023136"/>
    </source>
</evidence>
<dbReference type="InterPro" id="IPR039426">
    <property type="entry name" value="TonB-dep_rcpt-like"/>
</dbReference>
<gene>
    <name evidence="11" type="ORF">SAMN06296427_11071</name>
</gene>
<dbReference type="Proteomes" id="UP000192393">
    <property type="component" value="Unassembled WGS sequence"/>
</dbReference>
<dbReference type="GO" id="GO:0009279">
    <property type="term" value="C:cell outer membrane"/>
    <property type="evidence" value="ECO:0007669"/>
    <property type="project" value="UniProtKB-SubCell"/>
</dbReference>
<dbReference type="InterPro" id="IPR008969">
    <property type="entry name" value="CarboxyPept-like_regulatory"/>
</dbReference>
<dbReference type="PROSITE" id="PS52016">
    <property type="entry name" value="TONB_DEPENDENT_REC_3"/>
    <property type="match status" value="1"/>
</dbReference>
<accession>A0A1W2CGR9</accession>
<dbReference type="SUPFAM" id="SSF49464">
    <property type="entry name" value="Carboxypeptidase regulatory domain-like"/>
    <property type="match status" value="1"/>
</dbReference>
<dbReference type="InterPro" id="IPR023997">
    <property type="entry name" value="TonB-dep_OMP_SusC/RagA_CS"/>
</dbReference>
<keyword evidence="6 8" id="KW-0472">Membrane</keyword>
<dbReference type="InterPro" id="IPR023996">
    <property type="entry name" value="TonB-dep_OMP_SusC/RagA"/>
</dbReference>
<reference evidence="11 12" key="1">
    <citation type="submission" date="2017-04" db="EMBL/GenBank/DDBJ databases">
        <authorList>
            <person name="Afonso C.L."/>
            <person name="Miller P.J."/>
            <person name="Scott M.A."/>
            <person name="Spackman E."/>
            <person name="Goraichik I."/>
            <person name="Dimitrov K.M."/>
            <person name="Suarez D.L."/>
            <person name="Swayne D.E."/>
        </authorList>
    </citation>
    <scope>NUCLEOTIDE SEQUENCE [LARGE SCALE GENOMIC DNA]</scope>
    <source>
        <strain evidence="11 12">CGMCC 1.12708</strain>
    </source>
</reference>
<dbReference type="Gene3D" id="2.170.130.10">
    <property type="entry name" value="TonB-dependent receptor, plug domain"/>
    <property type="match status" value="1"/>
</dbReference>
<feature type="signal peptide" evidence="9">
    <location>
        <begin position="1"/>
        <end position="19"/>
    </location>
</feature>
<dbReference type="Gene3D" id="2.60.40.1120">
    <property type="entry name" value="Carboxypeptidase-like, regulatory domain"/>
    <property type="match status" value="1"/>
</dbReference>
<dbReference type="Pfam" id="PF07715">
    <property type="entry name" value="Plug"/>
    <property type="match status" value="1"/>
</dbReference>
<keyword evidence="12" id="KW-1185">Reference proteome</keyword>
<evidence type="ECO:0000256" key="9">
    <source>
        <dbReference type="SAM" id="SignalP"/>
    </source>
</evidence>
<dbReference type="RefSeq" id="WP_084018468.1">
    <property type="nucleotide sequence ID" value="NZ_FWXS01000010.1"/>
</dbReference>
<dbReference type="GO" id="GO:0044718">
    <property type="term" value="P:siderophore transmembrane transport"/>
    <property type="evidence" value="ECO:0007669"/>
    <property type="project" value="TreeGrafter"/>
</dbReference>
<evidence type="ECO:0000256" key="3">
    <source>
        <dbReference type="ARBA" id="ARBA00022452"/>
    </source>
</evidence>
<dbReference type="GO" id="GO:0015344">
    <property type="term" value="F:siderophore uptake transmembrane transporter activity"/>
    <property type="evidence" value="ECO:0007669"/>
    <property type="project" value="TreeGrafter"/>
</dbReference>
<keyword evidence="2 8" id="KW-0813">Transport</keyword>
<evidence type="ECO:0000259" key="10">
    <source>
        <dbReference type="Pfam" id="PF07715"/>
    </source>
</evidence>
<name>A0A1W2CGR9_9FLAO</name>
<sequence length="1013" mass="110966">MKYNFLLILILVISGFTHAQITELRGTVKDKETKFPLMDVSVSTSDLLQEVLTDDEGNFTITNLNEGDVLLISAIGYETLEYKVGSQTFIQVTLNPDTATLLEDAVVIGYGTQTRKEVTGAVSVIGSETIEDLRPIKTEQALQGTVAGVYVSSGSGSPGANLDIRIRGVGTNGNNAPSVIIDGFVGDLSTINPNDIESLTVLKDAQAAIYGTIGANGVILVTTKKGRKNQKTSINYNTYYGFQETSRKLPLLNSTEYALLLNEAYANAGQNIPFPEIGNTLGVGTDWQDEVFDLATIMSHELSVAGGGEKIAYTLSASNLDQNGIVGKDKSGFKRNTARVSLSGDLSDKWKFNTNLNYIDLRRKTLNENALGSVLFNALNAPPTLSVRDDEGAFTLFPVGGLGNEIINPLAQIADTYNEYAYRKISGTFDLNYEVIEGLKLTGRIGFNSANDDSRVFSPIVNYGGKVFDNPRSRVTQFKSNFYDYSLDFFGEYSKNIADHNMTLTLGTTYFREWGDNLTGTGYDVPGNAWENADISLTTGTFDGIPVSSYNYIGKRLSYFGRFQYNFKGRYLLSGMLRRDESIRFGPDKSAAWFPSVTAGWIISEESFFDDTGIVNFMKLRGSWGKLGSDLIGNFRYRALLNGEATYVLNGSLVQGVATGAIPNLEVGWEESEKLDIGLDINFFNNKLNIVADYFVDRRNDLLIENIPVSGIIGAGAPGGQMPTLNAGTVENKGFEFALNFKDKFGENWGVSLGYNVTFIDNTVLEVNNGTGYVEGGAFGVGQLAPSRMQVGMPMGYFYGYQTAGVFQNQQEIDNHADQSTLGAEAAPGDLRFVDQNGDGKITAEDRVNIGDPIADITMGLNLQVSFKNLDLTAFAYASIGNDMVRNYERTNPDVNRLNYALDRWHGEGTSNSTPRVTTGPHNNNLFSDYFVEDASFLRIQNIQLGYTFGERFTNSTLIKNLRIYAAVNNVYTFTKYRGFDPAATSGDAIGAGIDYGFYPIPRTYMLGLNVKF</sequence>
<dbReference type="InterPro" id="IPR012910">
    <property type="entry name" value="Plug_dom"/>
</dbReference>
<evidence type="ECO:0000256" key="5">
    <source>
        <dbReference type="ARBA" id="ARBA00022729"/>
    </source>
</evidence>
<evidence type="ECO:0000313" key="11">
    <source>
        <dbReference type="EMBL" id="SMC84455.1"/>
    </source>
</evidence>
<evidence type="ECO:0000256" key="4">
    <source>
        <dbReference type="ARBA" id="ARBA00022692"/>
    </source>
</evidence>
<proteinExistence type="inferred from homology"/>
<evidence type="ECO:0000256" key="8">
    <source>
        <dbReference type="PROSITE-ProRule" id="PRU01360"/>
    </source>
</evidence>
<evidence type="ECO:0000256" key="1">
    <source>
        <dbReference type="ARBA" id="ARBA00004571"/>
    </source>
</evidence>
<dbReference type="STRING" id="1434700.SAMN06296427_11071"/>
<keyword evidence="7 8" id="KW-0998">Cell outer membrane</keyword>
<keyword evidence="4 8" id="KW-0812">Transmembrane</keyword>
<evidence type="ECO:0000256" key="7">
    <source>
        <dbReference type="ARBA" id="ARBA00023237"/>
    </source>
</evidence>
<dbReference type="Pfam" id="PF13715">
    <property type="entry name" value="CarbopepD_reg_2"/>
    <property type="match status" value="1"/>
</dbReference>
<dbReference type="InterPro" id="IPR037066">
    <property type="entry name" value="Plug_dom_sf"/>
</dbReference>
<comment type="similarity">
    <text evidence="8">Belongs to the TonB-dependent receptor family.</text>
</comment>
<keyword evidence="5 9" id="KW-0732">Signal</keyword>
<dbReference type="AlphaFoldDB" id="A0A1W2CGR9"/>
<comment type="subcellular location">
    <subcellularLocation>
        <location evidence="1 8">Cell outer membrane</location>
        <topology evidence="1 8">Multi-pass membrane protein</topology>
    </subcellularLocation>
</comment>
<dbReference type="PANTHER" id="PTHR30069">
    <property type="entry name" value="TONB-DEPENDENT OUTER MEMBRANE RECEPTOR"/>
    <property type="match status" value="1"/>
</dbReference>
<dbReference type="InterPro" id="IPR036942">
    <property type="entry name" value="Beta-barrel_TonB_sf"/>
</dbReference>
<evidence type="ECO:0000313" key="12">
    <source>
        <dbReference type="Proteomes" id="UP000192393"/>
    </source>
</evidence>
<dbReference type="SUPFAM" id="SSF56935">
    <property type="entry name" value="Porins"/>
    <property type="match status" value="1"/>
</dbReference>
<dbReference type="NCBIfam" id="TIGR04056">
    <property type="entry name" value="OMP_RagA_SusC"/>
    <property type="match status" value="1"/>
</dbReference>
<feature type="chain" id="PRO_5010703253" evidence="9">
    <location>
        <begin position="20"/>
        <end position="1013"/>
    </location>
</feature>
<dbReference type="NCBIfam" id="TIGR04057">
    <property type="entry name" value="SusC_RagA_signa"/>
    <property type="match status" value="1"/>
</dbReference>
<dbReference type="OrthoDB" id="9768177at2"/>
<protein>
    <submittedName>
        <fullName evidence="11">TonB-linked outer membrane protein, SusC/RagA family</fullName>
    </submittedName>
</protein>
<dbReference type="Gene3D" id="2.40.170.20">
    <property type="entry name" value="TonB-dependent receptor, beta-barrel domain"/>
    <property type="match status" value="1"/>
</dbReference>
<evidence type="ECO:0000256" key="2">
    <source>
        <dbReference type="ARBA" id="ARBA00022448"/>
    </source>
</evidence>
<keyword evidence="3 8" id="KW-1134">Transmembrane beta strand</keyword>